<feature type="coiled-coil region" evidence="1">
    <location>
        <begin position="172"/>
        <end position="199"/>
    </location>
</feature>
<dbReference type="EMBL" id="BAAASR010000051">
    <property type="protein sequence ID" value="GAA2518861.1"/>
    <property type="molecule type" value="Genomic_DNA"/>
</dbReference>
<comment type="caution">
    <text evidence="3">The sequence shown here is derived from an EMBL/GenBank/DDBJ whole genome shotgun (WGS) entry which is preliminary data.</text>
</comment>
<reference evidence="4" key="1">
    <citation type="journal article" date="2019" name="Int. J. Syst. Evol. Microbiol.">
        <title>The Global Catalogue of Microorganisms (GCM) 10K type strain sequencing project: providing services to taxonomists for standard genome sequencing and annotation.</title>
        <authorList>
            <consortium name="The Broad Institute Genomics Platform"/>
            <consortium name="The Broad Institute Genome Sequencing Center for Infectious Disease"/>
            <person name="Wu L."/>
            <person name="Ma J."/>
        </authorList>
    </citation>
    <scope>NUCLEOTIDE SEQUENCE [LARGE SCALE GENOMIC DNA]</scope>
    <source>
        <strain evidence="4">JCM 5062</strain>
    </source>
</reference>
<evidence type="ECO:0000313" key="4">
    <source>
        <dbReference type="Proteomes" id="UP001499942"/>
    </source>
</evidence>
<accession>A0ABP6AMS1</accession>
<organism evidence="3 4">
    <name type="scientific">Streptomyces gobitricini</name>
    <dbReference type="NCBI Taxonomy" id="68211"/>
    <lineage>
        <taxon>Bacteria</taxon>
        <taxon>Bacillati</taxon>
        <taxon>Actinomycetota</taxon>
        <taxon>Actinomycetes</taxon>
        <taxon>Kitasatosporales</taxon>
        <taxon>Streptomycetaceae</taxon>
        <taxon>Streptomyces</taxon>
    </lineage>
</organism>
<keyword evidence="1" id="KW-0175">Coiled coil</keyword>
<sequence length="231" mass="24333">MTASRLNSLSVVTRQWITDNYGSLFAQHSDKNRRTGEFMDLMLDAVQAGELPAIEYFKVVFGPVLGALDHDLMVRFAHSGPDTPPAGGGGTKEPGGATPPIPGLCGGGTVPGLAGGGCGTGTGGEAGIPGQRSFLPADLVHARIVEVTKQLLAIKANQKHLRQQEKDSREFRKILAGQYKELENQLHALQRAQERIKENPKIGLDALAAMGIGAAELGMSEADLETLAGAV</sequence>
<dbReference type="Proteomes" id="UP001499942">
    <property type="component" value="Unassembled WGS sequence"/>
</dbReference>
<proteinExistence type="predicted"/>
<gene>
    <name evidence="3" type="ORF">GCM10010393_59790</name>
</gene>
<keyword evidence="4" id="KW-1185">Reference proteome</keyword>
<evidence type="ECO:0000313" key="3">
    <source>
        <dbReference type="EMBL" id="GAA2518861.1"/>
    </source>
</evidence>
<name>A0ABP6AMS1_9ACTN</name>
<protein>
    <submittedName>
        <fullName evidence="3">Uncharacterized protein</fullName>
    </submittedName>
</protein>
<feature type="region of interest" description="Disordered" evidence="2">
    <location>
        <begin position="79"/>
        <end position="106"/>
    </location>
</feature>
<evidence type="ECO:0000256" key="1">
    <source>
        <dbReference type="SAM" id="Coils"/>
    </source>
</evidence>
<evidence type="ECO:0000256" key="2">
    <source>
        <dbReference type="SAM" id="MobiDB-lite"/>
    </source>
</evidence>